<gene>
    <name evidence="1" type="ORF">EOE48_22655</name>
</gene>
<name>A0A3S2V3K5_9HYPH</name>
<evidence type="ECO:0000313" key="1">
    <source>
        <dbReference type="EMBL" id="RVU14540.1"/>
    </source>
</evidence>
<accession>A0A3S2V3K5</accession>
<proteinExistence type="predicted"/>
<dbReference type="OrthoDB" id="9799670at2"/>
<comment type="caution">
    <text evidence="1">The sequence shown here is derived from an EMBL/GenBank/DDBJ whole genome shotgun (WGS) entry which is preliminary data.</text>
</comment>
<dbReference type="PANTHER" id="PTHR37029">
    <property type="entry name" value="SSR1768 PROTEIN"/>
    <property type="match status" value="1"/>
</dbReference>
<keyword evidence="2" id="KW-1185">Reference proteome</keyword>
<organism evidence="1 2">
    <name type="scientific">Methylobacterium oryzihabitans</name>
    <dbReference type="NCBI Taxonomy" id="2499852"/>
    <lineage>
        <taxon>Bacteria</taxon>
        <taxon>Pseudomonadati</taxon>
        <taxon>Pseudomonadota</taxon>
        <taxon>Alphaproteobacteria</taxon>
        <taxon>Hyphomicrobiales</taxon>
        <taxon>Methylobacteriaceae</taxon>
        <taxon>Methylobacterium</taxon>
    </lineage>
</organism>
<dbReference type="Pfam" id="PF10049">
    <property type="entry name" value="DUF2283"/>
    <property type="match status" value="1"/>
</dbReference>
<dbReference type="EMBL" id="SACP01000029">
    <property type="protein sequence ID" value="RVU14540.1"/>
    <property type="molecule type" value="Genomic_DNA"/>
</dbReference>
<reference evidence="1 2" key="1">
    <citation type="submission" date="2019-01" db="EMBL/GenBank/DDBJ databases">
        <authorList>
            <person name="Chen W.-M."/>
        </authorList>
    </citation>
    <scope>NUCLEOTIDE SEQUENCE [LARGE SCALE GENOMIC DNA]</scope>
    <source>
        <strain evidence="1 2">TER-1</strain>
    </source>
</reference>
<evidence type="ECO:0000313" key="2">
    <source>
        <dbReference type="Proteomes" id="UP000286997"/>
    </source>
</evidence>
<dbReference type="RefSeq" id="WP_127733153.1">
    <property type="nucleotide sequence ID" value="NZ_SACP01000029.1"/>
</dbReference>
<dbReference type="InterPro" id="IPR019270">
    <property type="entry name" value="DUF2283"/>
</dbReference>
<dbReference type="Proteomes" id="UP000286997">
    <property type="component" value="Unassembled WGS sequence"/>
</dbReference>
<dbReference type="AlphaFoldDB" id="A0A3S2V3K5"/>
<dbReference type="PANTHER" id="PTHR37029:SF1">
    <property type="entry name" value="SSR1768 PROTEIN"/>
    <property type="match status" value="1"/>
</dbReference>
<sequence>MRSRYDRETDALYLRFAEAAIVESEEIRPGVVFDFDAEGRIVAIEILDASEQIAGNAGFELLDDR</sequence>
<protein>
    <submittedName>
        <fullName evidence="1">DUF2283 domain-containing protein</fullName>
    </submittedName>
</protein>